<dbReference type="Pfam" id="PF15115">
    <property type="entry name" value="HDNR"/>
    <property type="match status" value="1"/>
</dbReference>
<protein>
    <submittedName>
        <fullName evidence="2">TEX36 protein</fullName>
    </submittedName>
</protein>
<evidence type="ECO:0000259" key="1">
    <source>
        <dbReference type="Pfam" id="PF15115"/>
    </source>
</evidence>
<gene>
    <name evidence="2" type="primary">Tex36</name>
    <name evidence="2" type="ORF">FORRUF_R06797</name>
</gene>
<dbReference type="OrthoDB" id="10003408at2759"/>
<feature type="non-terminal residue" evidence="2">
    <location>
        <position position="74"/>
    </location>
</feature>
<dbReference type="EMBL" id="VXAU01005522">
    <property type="protein sequence ID" value="NXK97025.1"/>
    <property type="molecule type" value="Genomic_DNA"/>
</dbReference>
<feature type="domain" description="Domain of unknown function with conserved HDNR motif" evidence="1">
    <location>
        <begin position="1"/>
        <end position="70"/>
    </location>
</feature>
<evidence type="ECO:0000313" key="2">
    <source>
        <dbReference type="EMBL" id="NXK97025.1"/>
    </source>
</evidence>
<dbReference type="InterPro" id="IPR029369">
    <property type="entry name" value="HDNR"/>
</dbReference>
<proteinExistence type="predicted"/>
<sequence>FAHVGACQDELESTTSAALRHVLDSAAAQGTEHRLPLKYKARDPRAGNKNFPFSSHDNKDSICNSAEYFDLVSI</sequence>
<dbReference type="PANTHER" id="PTHR35440">
    <property type="entry name" value="TESTIS-EXPRESSED PROTEIN 36"/>
    <property type="match status" value="1"/>
</dbReference>
<accession>A0A7L0NV78</accession>
<dbReference type="AlphaFoldDB" id="A0A7L0NV78"/>
<comment type="caution">
    <text evidence="2">The sequence shown here is derived from an EMBL/GenBank/DDBJ whole genome shotgun (WGS) entry which is preliminary data.</text>
</comment>
<evidence type="ECO:0000313" key="3">
    <source>
        <dbReference type="Proteomes" id="UP000520463"/>
    </source>
</evidence>
<feature type="non-terminal residue" evidence="2">
    <location>
        <position position="1"/>
    </location>
</feature>
<dbReference type="PANTHER" id="PTHR35440:SF1">
    <property type="entry name" value="TESTIS-EXPRESSED PROTEIN 36"/>
    <property type="match status" value="1"/>
</dbReference>
<reference evidence="2 3" key="1">
    <citation type="submission" date="2019-09" db="EMBL/GenBank/DDBJ databases">
        <title>Bird 10,000 Genomes (B10K) Project - Family phase.</title>
        <authorList>
            <person name="Zhang G."/>
        </authorList>
    </citation>
    <scope>NUCLEOTIDE SEQUENCE [LARGE SCALE GENOMIC DNA]</scope>
    <source>
        <strain evidence="2">B10K-DU-001-43</strain>
        <tissue evidence="2">Muscle</tissue>
    </source>
</reference>
<name>A0A7L0NV78_9PASS</name>
<organism evidence="2 3">
    <name type="scientific">Formicarius rufipectus</name>
    <dbReference type="NCBI Taxonomy" id="1118560"/>
    <lineage>
        <taxon>Eukaryota</taxon>
        <taxon>Metazoa</taxon>
        <taxon>Chordata</taxon>
        <taxon>Craniata</taxon>
        <taxon>Vertebrata</taxon>
        <taxon>Euteleostomi</taxon>
        <taxon>Archelosauria</taxon>
        <taxon>Archosauria</taxon>
        <taxon>Dinosauria</taxon>
        <taxon>Saurischia</taxon>
        <taxon>Theropoda</taxon>
        <taxon>Coelurosauria</taxon>
        <taxon>Aves</taxon>
        <taxon>Neognathae</taxon>
        <taxon>Neoaves</taxon>
        <taxon>Telluraves</taxon>
        <taxon>Australaves</taxon>
        <taxon>Passeriformes</taxon>
        <taxon>Formicariidae</taxon>
        <taxon>Formicarius</taxon>
    </lineage>
</organism>
<keyword evidence="3" id="KW-1185">Reference proteome</keyword>
<dbReference type="Proteomes" id="UP000520463">
    <property type="component" value="Unassembled WGS sequence"/>
</dbReference>